<dbReference type="InterPro" id="IPR029058">
    <property type="entry name" value="AB_hydrolase_fold"/>
</dbReference>
<dbReference type="SUPFAM" id="SSF53474">
    <property type="entry name" value="alpha/beta-Hydrolases"/>
    <property type="match status" value="1"/>
</dbReference>
<dbReference type="Gene3D" id="3.40.50.1820">
    <property type="entry name" value="alpha/beta hydrolase"/>
    <property type="match status" value="1"/>
</dbReference>
<dbReference type="EMBL" id="ML735335">
    <property type="protein sequence ID" value="KAE8385450.1"/>
    <property type="molecule type" value="Genomic_DNA"/>
</dbReference>
<dbReference type="Pfam" id="PF00135">
    <property type="entry name" value="COesterase"/>
    <property type="match status" value="1"/>
</dbReference>
<evidence type="ECO:0000256" key="1">
    <source>
        <dbReference type="ARBA" id="ARBA00005964"/>
    </source>
</evidence>
<dbReference type="AlphaFoldDB" id="A0A5N7BUF4"/>
<dbReference type="PANTHER" id="PTHR11559">
    <property type="entry name" value="CARBOXYLESTERASE"/>
    <property type="match status" value="1"/>
</dbReference>
<sequence>MVKLLCVTALLAAVFRVTEANSLPIVDLGYEVHQASSFSNEHGWYNFSNIRYAAPPLGDLRFRPPVPPSTNRSEIQTGNVGRVCPQAAMPQWATTASAFIVKTLYGSTLNASDSKFSIVDGARVHDGRITEDCLFLDVVVPKKIYERRRQNHTQTALAPVLVNIYGGGYVMGEKTSIDPSGLMKRSMQEDDGFIWVSFNYRVGAFGWLAHDATTERGVANAGLHDQRLALEWVNRNIHLFGGDANQVTVIGQSAGGGSIIHQIVAYGGSVPGNFQKAIVQSPGLSLTTEEQQNETAKQFLQILNVTSIEEARQLPTERLIAANSYQITNLSTYGSFSYGPVTDGTFAPDVPAHLLAKGQFNKNVRLIVGHNADEGLFVTSPETSNGSVLTTLVGEAFPNFGSDLTSHITSNLYPPVYNGSYSYKSPVRRADLLFSEAYFTCSTNALSRALPNQTYPYLFSVYPALHSSDSSYVWYDGSSSAVGNATIAYMMQDHISSFIRNGTPVSTIGPPFRSWSVSRSVLDIDTSGVSEMKDPTDNERCRFWQQAPY</sequence>
<dbReference type="InterPro" id="IPR019826">
    <property type="entry name" value="Carboxylesterase_B_AS"/>
</dbReference>
<protein>
    <recommendedName>
        <fullName evidence="3">Carboxylic ester hydrolase</fullName>
        <ecNumber evidence="3">3.1.1.-</ecNumber>
    </recommendedName>
</protein>
<evidence type="ECO:0000313" key="5">
    <source>
        <dbReference type="EMBL" id="KAE8385450.1"/>
    </source>
</evidence>
<dbReference type="InterPro" id="IPR050309">
    <property type="entry name" value="Type-B_Carboxylest/Lipase"/>
</dbReference>
<evidence type="ECO:0000256" key="3">
    <source>
        <dbReference type="RuleBase" id="RU361235"/>
    </source>
</evidence>
<dbReference type="InterPro" id="IPR019819">
    <property type="entry name" value="Carboxylesterase_B_CS"/>
</dbReference>
<reference evidence="5" key="1">
    <citation type="submission" date="2019-04" db="EMBL/GenBank/DDBJ databases">
        <title>Friends and foes A comparative genomics studyof 23 Aspergillus species from section Flavi.</title>
        <authorList>
            <consortium name="DOE Joint Genome Institute"/>
            <person name="Kjaerbolling I."/>
            <person name="Vesth T."/>
            <person name="Frisvad J.C."/>
            <person name="Nybo J.L."/>
            <person name="Theobald S."/>
            <person name="Kildgaard S."/>
            <person name="Isbrandt T."/>
            <person name="Kuo A."/>
            <person name="Sato A."/>
            <person name="Lyhne E.K."/>
            <person name="Kogle M.E."/>
            <person name="Wiebenga A."/>
            <person name="Kun R.S."/>
            <person name="Lubbers R.J."/>
            <person name="Makela M.R."/>
            <person name="Barry K."/>
            <person name="Chovatia M."/>
            <person name="Clum A."/>
            <person name="Daum C."/>
            <person name="Haridas S."/>
            <person name="He G."/>
            <person name="LaButti K."/>
            <person name="Lipzen A."/>
            <person name="Mondo S."/>
            <person name="Riley R."/>
            <person name="Salamov A."/>
            <person name="Simmons B.A."/>
            <person name="Magnuson J.K."/>
            <person name="Henrissat B."/>
            <person name="Mortensen U.H."/>
            <person name="Larsen T.O."/>
            <person name="Devries R.P."/>
            <person name="Grigoriev I.V."/>
            <person name="Machida M."/>
            <person name="Baker S.E."/>
            <person name="Andersen M.R."/>
        </authorList>
    </citation>
    <scope>NUCLEOTIDE SEQUENCE [LARGE SCALE GENOMIC DNA]</scope>
    <source>
        <strain evidence="5">IBT 14317</strain>
    </source>
</reference>
<organism evidence="5">
    <name type="scientific">Petromyces alliaceus</name>
    <name type="common">Aspergillus alliaceus</name>
    <dbReference type="NCBI Taxonomy" id="209559"/>
    <lineage>
        <taxon>Eukaryota</taxon>
        <taxon>Fungi</taxon>
        <taxon>Dikarya</taxon>
        <taxon>Ascomycota</taxon>
        <taxon>Pezizomycotina</taxon>
        <taxon>Eurotiomycetes</taxon>
        <taxon>Eurotiomycetidae</taxon>
        <taxon>Eurotiales</taxon>
        <taxon>Aspergillaceae</taxon>
        <taxon>Aspergillus</taxon>
        <taxon>Aspergillus subgen. Circumdati</taxon>
    </lineage>
</organism>
<feature type="signal peptide" evidence="3">
    <location>
        <begin position="1"/>
        <end position="20"/>
    </location>
</feature>
<dbReference type="PROSITE" id="PS00941">
    <property type="entry name" value="CARBOXYLESTERASE_B_2"/>
    <property type="match status" value="1"/>
</dbReference>
<dbReference type="OrthoDB" id="408631at2759"/>
<dbReference type="InterPro" id="IPR002018">
    <property type="entry name" value="CarbesteraseB"/>
</dbReference>
<keyword evidence="2 3" id="KW-0378">Hydrolase</keyword>
<gene>
    <name evidence="5" type="ORF">BDV23DRAFT_190831</name>
</gene>
<evidence type="ECO:0000259" key="4">
    <source>
        <dbReference type="Pfam" id="PF00135"/>
    </source>
</evidence>
<evidence type="ECO:0000256" key="2">
    <source>
        <dbReference type="ARBA" id="ARBA00022801"/>
    </source>
</evidence>
<name>A0A5N7BUF4_PETAA</name>
<dbReference type="GO" id="GO:0016787">
    <property type="term" value="F:hydrolase activity"/>
    <property type="evidence" value="ECO:0007669"/>
    <property type="project" value="UniProtKB-KW"/>
</dbReference>
<dbReference type="PROSITE" id="PS00122">
    <property type="entry name" value="CARBOXYLESTERASE_B_1"/>
    <property type="match status" value="1"/>
</dbReference>
<feature type="chain" id="PRO_5031599112" description="Carboxylic ester hydrolase" evidence="3">
    <location>
        <begin position="21"/>
        <end position="549"/>
    </location>
</feature>
<dbReference type="Proteomes" id="UP000326877">
    <property type="component" value="Unassembled WGS sequence"/>
</dbReference>
<dbReference type="EC" id="3.1.1.-" evidence="3"/>
<keyword evidence="3" id="KW-0732">Signal</keyword>
<proteinExistence type="inferred from homology"/>
<feature type="domain" description="Carboxylesterase type B" evidence="4">
    <location>
        <begin position="40"/>
        <end position="544"/>
    </location>
</feature>
<comment type="similarity">
    <text evidence="1 3">Belongs to the type-B carboxylesterase/lipase family.</text>
</comment>
<accession>A0A5N7BUF4</accession>